<evidence type="ECO:0000313" key="9">
    <source>
        <dbReference type="Proteomes" id="UP000507470"/>
    </source>
</evidence>
<dbReference type="SMART" id="SM00980">
    <property type="entry name" value="THAP"/>
    <property type="match status" value="1"/>
</dbReference>
<evidence type="ECO:0000256" key="2">
    <source>
        <dbReference type="ARBA" id="ARBA00022723"/>
    </source>
</evidence>
<evidence type="ECO:0000256" key="6">
    <source>
        <dbReference type="PROSITE-ProRule" id="PRU00309"/>
    </source>
</evidence>
<reference evidence="8 9" key="1">
    <citation type="submission" date="2020-06" db="EMBL/GenBank/DDBJ databases">
        <authorList>
            <person name="Li R."/>
            <person name="Bekaert M."/>
        </authorList>
    </citation>
    <scope>NUCLEOTIDE SEQUENCE [LARGE SCALE GENOMIC DNA]</scope>
    <source>
        <strain evidence="9">wild</strain>
    </source>
</reference>
<evidence type="ECO:0000259" key="7">
    <source>
        <dbReference type="PROSITE" id="PS50950"/>
    </source>
</evidence>
<dbReference type="Pfam" id="PF13613">
    <property type="entry name" value="HTH_Tnp_4"/>
    <property type="match status" value="1"/>
</dbReference>
<dbReference type="InterPro" id="IPR027805">
    <property type="entry name" value="Transposase_HTH_dom"/>
</dbReference>
<keyword evidence="9" id="KW-1185">Reference proteome</keyword>
<evidence type="ECO:0000256" key="1">
    <source>
        <dbReference type="ARBA" id="ARBA00001968"/>
    </source>
</evidence>
<dbReference type="InterPro" id="IPR027806">
    <property type="entry name" value="HARBI1_dom"/>
</dbReference>
<dbReference type="Gene3D" id="6.20.210.20">
    <property type="entry name" value="THAP domain"/>
    <property type="match status" value="1"/>
</dbReference>
<protein>
    <recommendedName>
        <fullName evidence="7">THAP-type domain-containing protein</fullName>
    </recommendedName>
</protein>
<organism evidence="8 9">
    <name type="scientific">Mytilus coruscus</name>
    <name type="common">Sea mussel</name>
    <dbReference type="NCBI Taxonomy" id="42192"/>
    <lineage>
        <taxon>Eukaryota</taxon>
        <taxon>Metazoa</taxon>
        <taxon>Spiralia</taxon>
        <taxon>Lophotrochozoa</taxon>
        <taxon>Mollusca</taxon>
        <taxon>Bivalvia</taxon>
        <taxon>Autobranchia</taxon>
        <taxon>Pteriomorphia</taxon>
        <taxon>Mytilida</taxon>
        <taxon>Mytiloidea</taxon>
        <taxon>Mytilidae</taxon>
        <taxon>Mytilinae</taxon>
        <taxon>Mytilus</taxon>
    </lineage>
</organism>
<comment type="cofactor">
    <cofactor evidence="1">
        <name>a divalent metal cation</name>
        <dbReference type="ChEBI" id="CHEBI:60240"/>
    </cofactor>
</comment>
<dbReference type="PROSITE" id="PS50950">
    <property type="entry name" value="ZF_THAP"/>
    <property type="match status" value="1"/>
</dbReference>
<dbReference type="InterPro" id="IPR038441">
    <property type="entry name" value="THAP_Znf_sf"/>
</dbReference>
<dbReference type="PANTHER" id="PTHR23080">
    <property type="entry name" value="THAP DOMAIN PROTEIN"/>
    <property type="match status" value="1"/>
</dbReference>
<keyword evidence="5 6" id="KW-0238">DNA-binding</keyword>
<dbReference type="Pfam" id="PF13359">
    <property type="entry name" value="DDE_Tnp_4"/>
    <property type="match status" value="1"/>
</dbReference>
<dbReference type="GO" id="GO:0003677">
    <property type="term" value="F:DNA binding"/>
    <property type="evidence" value="ECO:0007669"/>
    <property type="project" value="UniProtKB-UniRule"/>
</dbReference>
<keyword evidence="2" id="KW-0479">Metal-binding</keyword>
<evidence type="ECO:0000256" key="3">
    <source>
        <dbReference type="ARBA" id="ARBA00022771"/>
    </source>
</evidence>
<evidence type="ECO:0000256" key="4">
    <source>
        <dbReference type="ARBA" id="ARBA00022833"/>
    </source>
</evidence>
<keyword evidence="3 6" id="KW-0863">Zinc-finger</keyword>
<gene>
    <name evidence="8" type="ORF">MCOR_23548</name>
</gene>
<dbReference type="OrthoDB" id="6145000at2759"/>
<feature type="domain" description="THAP-type" evidence="7">
    <location>
        <begin position="2"/>
        <end position="82"/>
    </location>
</feature>
<dbReference type="Proteomes" id="UP000507470">
    <property type="component" value="Unassembled WGS sequence"/>
</dbReference>
<dbReference type="InterPro" id="IPR006612">
    <property type="entry name" value="THAP_Znf"/>
</dbReference>
<dbReference type="SUPFAM" id="SSF57716">
    <property type="entry name" value="Glucocorticoid receptor-like (DNA-binding domain)"/>
    <property type="match status" value="1"/>
</dbReference>
<sequence length="509" mass="58556">MMKLQSKGHDLFTSSKANEAARNAGISFFRFPKDKRKRSLWTKVINRADWEPNDSVRICSLHFVDGWHSDDPEDVNYVPTIFNYKEKTLSTKQKARETRTVSRQETKDILAQEQLQRSIDQTNRESAILAHSYSTAKEEECVDHKDMDVEDDIELPYVQTRTIGFQCDPDPLLMENLLLRKEIKELKDQLADESKKNSGIHRIKDDDSATKFYTGLPTFSVFLWLFNYLCTKSSRMQYWKGDENTPSKDRVRVSTSRLQPIEQFLAVMMRLRLGLYVRDVADRFSISVSSYSSYFTTWLNLIHAELEVINVFPPRDVITRTMPNSFRDRYPSTRVIIDCTEIFIQKASSLLNQSLTYSSYKHHNTLKFLVGITPSGVISFVSEGWGGRVSDRELTSECGILDLLEPGDSVMADKGFTISDLLAKRQCALNIPPFRGIKDQFTTEEVFQTQEIAQLRIHVERSIGRVKNFHILEGVLPLSIAPLSTKIFQTCCWLTNLDVPLVQDDINDL</sequence>
<accession>A0A6J8BZC1</accession>
<dbReference type="AlphaFoldDB" id="A0A6J8BZC1"/>
<proteinExistence type="predicted"/>
<keyword evidence="4" id="KW-0862">Zinc</keyword>
<dbReference type="GO" id="GO:0008270">
    <property type="term" value="F:zinc ion binding"/>
    <property type="evidence" value="ECO:0007669"/>
    <property type="project" value="UniProtKB-KW"/>
</dbReference>
<name>A0A6J8BZC1_MYTCO</name>
<evidence type="ECO:0000313" key="8">
    <source>
        <dbReference type="EMBL" id="CAC5388270.1"/>
    </source>
</evidence>
<evidence type="ECO:0000256" key="5">
    <source>
        <dbReference type="ARBA" id="ARBA00023125"/>
    </source>
</evidence>
<dbReference type="Pfam" id="PF05485">
    <property type="entry name" value="THAP"/>
    <property type="match status" value="1"/>
</dbReference>
<dbReference type="EMBL" id="CACVKT020004153">
    <property type="protein sequence ID" value="CAC5388270.1"/>
    <property type="molecule type" value="Genomic_DNA"/>
</dbReference>